<feature type="compositionally biased region" description="Low complexity" evidence="3">
    <location>
        <begin position="2006"/>
        <end position="2043"/>
    </location>
</feature>
<feature type="region of interest" description="Disordered" evidence="3">
    <location>
        <begin position="4209"/>
        <end position="4232"/>
    </location>
</feature>
<organism evidence="6">
    <name type="scientific">Theileria annulata</name>
    <dbReference type="NCBI Taxonomy" id="5874"/>
    <lineage>
        <taxon>Eukaryota</taxon>
        <taxon>Sar</taxon>
        <taxon>Alveolata</taxon>
        <taxon>Apicomplexa</taxon>
        <taxon>Aconoidasida</taxon>
        <taxon>Piroplasmida</taxon>
        <taxon>Theileriidae</taxon>
        <taxon>Theileria</taxon>
    </lineage>
</organism>
<evidence type="ECO:0000313" key="5">
    <source>
        <dbReference type="EMBL" id="SVP88635.1"/>
    </source>
</evidence>
<feature type="region of interest" description="Disordered" evidence="3">
    <location>
        <begin position="542"/>
        <end position="649"/>
    </location>
</feature>
<feature type="compositionally biased region" description="Acidic residues" evidence="3">
    <location>
        <begin position="1892"/>
        <end position="1907"/>
    </location>
</feature>
<gene>
    <name evidence="5" type="ORF">TAT_000049400</name>
    <name evidence="6" type="ORF">TAV_000049100</name>
</gene>
<feature type="compositionally biased region" description="Polar residues" evidence="3">
    <location>
        <begin position="2477"/>
        <end position="2487"/>
    </location>
</feature>
<feature type="compositionally biased region" description="Basic and acidic residues" evidence="3">
    <location>
        <begin position="2465"/>
        <end position="2476"/>
    </location>
</feature>
<dbReference type="GO" id="GO:0006623">
    <property type="term" value="P:protein targeting to vacuole"/>
    <property type="evidence" value="ECO:0007669"/>
    <property type="project" value="TreeGrafter"/>
</dbReference>
<feature type="compositionally biased region" description="Low complexity" evidence="3">
    <location>
        <begin position="2147"/>
        <end position="2166"/>
    </location>
</feature>
<dbReference type="InterPro" id="IPR026847">
    <property type="entry name" value="VPS13"/>
</dbReference>
<protein>
    <submittedName>
        <fullName evidence="6">N-terminal region of Chorein, a TM vesicle-mediated sorter, putative</fullName>
    </submittedName>
</protein>
<evidence type="ECO:0000256" key="3">
    <source>
        <dbReference type="SAM" id="MobiDB-lite"/>
    </source>
</evidence>
<reference evidence="6" key="1">
    <citation type="submission" date="2018-07" db="EMBL/GenBank/DDBJ databases">
        <authorList>
            <person name="Quirk P.G."/>
            <person name="Krulwich T.A."/>
        </authorList>
    </citation>
    <scope>NUCLEOTIDE SEQUENCE</scope>
    <source>
        <strain evidence="6">Anand</strain>
    </source>
</reference>
<evidence type="ECO:0000256" key="2">
    <source>
        <dbReference type="SAM" id="Coils"/>
    </source>
</evidence>
<feature type="transmembrane region" description="Helical" evidence="4">
    <location>
        <begin position="5113"/>
        <end position="5132"/>
    </location>
</feature>
<feature type="transmembrane region" description="Helical" evidence="4">
    <location>
        <begin position="5036"/>
        <end position="5059"/>
    </location>
</feature>
<feature type="compositionally biased region" description="Acidic residues" evidence="3">
    <location>
        <begin position="599"/>
        <end position="647"/>
    </location>
</feature>
<comment type="similarity">
    <text evidence="1">Belongs to the VPS13 family.</text>
</comment>
<evidence type="ECO:0000256" key="1">
    <source>
        <dbReference type="ARBA" id="ARBA00006545"/>
    </source>
</evidence>
<dbReference type="GO" id="GO:0045053">
    <property type="term" value="P:protein retention in Golgi apparatus"/>
    <property type="evidence" value="ECO:0007669"/>
    <property type="project" value="TreeGrafter"/>
</dbReference>
<feature type="compositionally biased region" description="Polar residues" evidence="3">
    <location>
        <begin position="2809"/>
        <end position="2830"/>
    </location>
</feature>
<dbReference type="PANTHER" id="PTHR16166:SF93">
    <property type="entry name" value="INTERMEMBRANE LIPID TRANSFER PROTEIN VPS13"/>
    <property type="match status" value="1"/>
</dbReference>
<feature type="region of interest" description="Disordered" evidence="3">
    <location>
        <begin position="2125"/>
        <end position="2172"/>
    </location>
</feature>
<keyword evidence="4" id="KW-0472">Membrane</keyword>
<proteinExistence type="inferred from homology"/>
<feature type="compositionally biased region" description="Basic and acidic residues" evidence="3">
    <location>
        <begin position="1643"/>
        <end position="1657"/>
    </location>
</feature>
<feature type="compositionally biased region" description="Polar residues" evidence="3">
    <location>
        <begin position="2053"/>
        <end position="2071"/>
    </location>
</feature>
<accession>A0A3B0MQJ4</accession>
<keyword evidence="4" id="KW-0812">Transmembrane</keyword>
<sequence length="5147" mass="589079">MFEDKIIQLLNNVFDSYIEGIDQSKLAQMNLLGGKIVLNGLHLRPDIFDILELPFHLTFGFLGSVVIKIQIPIISLSRKNLSLDISDLLLLMTTKPESQWDPEEYRDEYLSTKIAILSAESLELLVNQLEGQGFMWNTVLSFLDTLEVTIHNIHFRVEDYTTNNNVAYAFGMVVKNAFFKLNLDNSNEIDIDFPFQSLFTNDGKLPQSIKHRTIDLEGFGMYIDQLDPLSHLKHAAKNIETINLNDIECDINETENDEHNKNESYLIRLSKTFKRNRRRTYFSKLFNRSSEYPSEYRDKFEKYQDKTGKEKVRKVIKHTNHVYTKLFSSVLDYLVTTKHSINCSQFEEVELDQDNFNNTVWDKSNNVQYNTSIPNKYMRTIRKSRTPNATDKVNLLKKRKKTFGRSSFKPYRSDQDFFITNFLKNGSGLESTGKSGKETSDNKRKVIVSNSWRIHLSKFCKIREKDEKSTKSSSEMINNALRRRSQNAYFDPNFSAFDDVDEGSKPQDSKPNDKESSTLNQNEDNLEVEEILLGLEKRLEILSNQPTPKENNDPSKLKIKDESTKTSENGVEAPKVVKMESLKSNTNLESLTDEGHESEVEELIDNDYSEEELTESEYSDGDVDVDEEYDHSEEEEEVVESETDDNEVQTPERTINFESKVIETERNLDTPTTVDTNSDFDDPFLYDNEEWTCITYVLKSGHKEQIDLFIEGLKGLEHNYILNTRDFKGLGSFFFCTYPVLPTKKYTSSLSEWGSKYGRASTVKNEYLPMCTVFLVFEDVNIIMSKEQIECVFNLINHNVFKFTYWISGIAYSFEDPRASPENEQLYMEYWPQFLLSNPNEENPYEIKEEENKTNRSSAIEQILYREDSTLTTDRTNKVLTGKALSLFISDFEILHSYQAIRVLRSRATYGLSKLISGYTKSSLFRKLGTNINECITNAFFANICSSFNTVDSSKSGQTKSKIRERLKFVEGMYEIVSKQVIHGEMINSLKKISTQHTFTVDLAVDVLFINSRIIVTNNMHTSSDKTNVKGYILSASGLHIFYQDTFGRDGSQFIEFEVSPFTVFSLEISVKDVNDYITGPTELEGVITNEDDSYESKCICDILTGTPCILLTCGDCNVEPLKRGKKNIISLFLGDEDQKNFLPPVFYMSVDYEHFRLPETSDIRFRFHMDSDLFMHFPIIDELNHILRIYKYNMDRYSSTCPIIIDDKVRRQEYLAKEDSVVYELVDLGIEYQRIILEGSVSYLNYDFNIDIDKGIFLMFDVNLRGSYFTYSVSLDVLTVKTITRSIVNQISRNSSIYTTESSDTNSLDTEGSVYSDTVHDGNCLNNGFNMLRSKKTYYFGPSPQVDYYKNFKDNDNFRECNPGYDQNNQNDYDTLNYNTLNNYISLYSNNYAEELEQDGYDLHFCSISGFKVDCLNSVIILNERSVYMGKKCSISLNNYLKSVLRIKTKYLDKIGNMRGFMKYFENKVNILKIDRDVKLVVKTLTNLVPQNNPNLIASLDIGSIYISLRDVDMVGLICSLSDYKQIILKYAIKLDVVSEQDIKSNDRNYKKFVNKYHNNNYIKKLKAKKSDADYFEDVMLNAYYNWNLLQESQMSKRTKGFIKYEIKMNFLNLTFKRLITFNTKNSYYKTSESGKYSRKGSSRETQDEVGNEKESSVSTSRDSTNKIMSTSYSTREGDTFLDFSKMEDYVKFYGISSPLFSIKLTGFGFKVGFLDTKIERICSYIGSMEVEDQSNCVPLYMSTLFSGGNTTMMWSWLKVKRQYDEFKSSLRMSRNAMNRRSNTVSETVYNYYKRVQRYINATMDFDAHSHNHIYNVDDQENLERIMDELTNIKKNKKQLSQVDLEEMYLFDTKSCTTTKSHLTGTASFSCSASDIAETSVSKIIEEYKDDYEDPGDNECDEEAAESGESKKDGSILNYEPLKLFFGGCPCFVSLSLISGTTRNCSIYVSNSIVTLPLEIMESITTYLNSIHAYIKDNISKNKPTETRHNVSKDRYYTDYTDNLSSSASTDDSYTTENSGSSSSTSSSTSSSGTTSVTGSVNVEEDDETIVDQPTYSSNYPENISKQKSATQHDKFYEPQIHSEKTFSFHIHVGISSLNLFTESAWTGYGYFLKYLYHKTVNLGPQDSVKRPEHKKPNIRMKTTASSSKSSMDSNKSSVDSNKSSSESRKIKDKTSMRWAFVRNIIHDKNRKAYMIYPITLNITGQGSLYLTHTRVSLPKQENKESEDQSPNVYRNAKFDLYCKNSIDKLFEGWSRFMPCVFEVKLMSRNVSIKITREASGVILTPSGYTLCDVYLDLSNEFRINRAKFIKFIKMSLISDKKYQPLLNLAKNSLFDITNLNTSKIIDPFRSTLTMVFYLYGNNRNMWSNQIMPQSVSVHLKLEPLNIVVNCVDMLCLIDLFALLLSLINLYEHQYTLVLHASDKFLSLCNEDENNREKIRITSLFSTSSQIQLQLEAVSDQSEGMERDMGRRTSGYDRNSPLSSKESWTNFRSISSNQTHSRTSDYDFDTQFDFDLLNSYNFKKSRAPRSNISSDLPPDSLNSDFNIRRHSTSIDVRRDSTNVDDESYGSNTIMRQTSSIEIHRSFSSGSQGRTNSLNYRPTSVSDSYYECKEDYEKYQKYLEKDELMSSTSEYDDHDDQGILIRLLSTVSIGVSVELELINFELSSDVNTSMKHVFALTLEDTGLWLWINNIFDCEYLEARSRLPTLNLGYQDTRRGIWFNDPLLNKVDNFQNVGEIERENNSYLEQFSGILRGGVLEISTSSLSHAMRKSATNLITDTHIIVQEPQDATTSCQGGSSNELPEGTTKRVSSANTSFEVQNRNSVSSNKGMLKPSCPPGTVSSENSMREHLVLNKKDSGRKNVKYSIKSRSNLEEKPENLIGVSDEEEPHKIGLGDILHVDEVIDVEKIPSISSFNKLLNPEEEEEEFDGEDREIGHFFRENVKNFVQFRFKTSATFDLCKDGNREMAVETFTVSLAGYKPSLACKLFSRLESSWINVNVTLNAAECYFGLLSYFTVMLKLKQMLLQYSIDESKLLDSVTKYTIHDYVPKISSKFDTSTINLIEHTIKQSKEFSEYTLKLSREYTASKLRDYSDSLSRMSKDSSDGILSEFYDNKIILDKLSMDLRLSKMFIDSRLSNLTSAFEPENLADLYCLPISTMTTLENLTKYLIYRYFNGLLQPSGVIDVNSVISNLLKTISDINFYGIKRVEPLYFSHFKLDQDAGQKQSNKQTDQMDEFDKITANNDIYNVQIEHNVVHVGRLGHSNVFGSPSTENVSSFYNDLGIPILLAIKSNMIQTSNSEGLPEMKRNVSSTAIDKEMENLTGEDTYSWVLLGPGKSICLPTSHYGVLEPFLIRVQIDNKYYEISSTQLDFNDNNTQIMFKLILNPLITENDHLDNENDSPNVDEDGSAQELNPTEPGKNDVIYANGYKKIGFGNILKDYFKRIAGIKDTEFTFHYAYLMVRVSQKMSLGTSITINSSINIYLSSGISVVNKSMQNLVIFPTVKPPNNKIAYRDQILKIEVEKPQIPEKQIEKSYFRHKKFHETDKIFKPISALTDHKLVKIILPSPVCADEHNSGDKVVVQEHESKRQTNDQYIILRGNVSEVSRVFIPLTWILYGNNTICVSLLSDFDNNYGNIEMDSASPSEAGFDKFSGDSGIYCDVLLSKEASLHIISSFEGQRIKVPVPGFQPTLHLGQSLIISGDSSSGNNPTVVDDHSSRTTSNPFIRLAQLSVEPVEQNVPTEAKPVKEYEEFPLVLSSTLTEFTTVHKTQIPLNPMKHLIKRYELIIESCQIIENMLPYDIDILVPELYSALSAPTEYSPKESAQIHKSLSFDHLDLEEIQEEENEGHFHISRSISDSTAQLIRSTSKPQFLPSNLRKSLNLTDSFKLEKESPLDTGLVYNKLDFVGYRRHLPIKSGSIVHLETYMKRARILFRNYCSHEIQFRNENVTSSLTFEIMTESIQEKLSQFLGLDPESKLTGLPKSLTISVEISRKTTQPSKEKTGVIKRYLASSQIVCNIYVDKWVVNWLDYPILFSRSDGRYVQCFGGKSCCLVSQDLANTGLHLVLRKNNLKMIHGYDMYPTNPRRRALFRLTSPQHLISDKFMVPDLTFSPCSIKDNREFPNLHYLVATSISPTPFFRTVVIEILPQVTITNHFDLDIWIREYMTGKTVKSAVKRRGIMSKIYTMVNLFVHKMHINKLILDSRNYKRTRKKGKADRRDRRSRKTHKSSALGVSDYTTGCWIKIDSGMTVEFHPQNKGEFHVQVTGINPIHFTKSSVTKFWSSPLLIKPSSSTQFRYPQTIHKYALNVPTPNPAPPSNKIESNMVKYGLCELETLVHKGCKMVRFSSPTKPEWVIINSTGLNLYIQQLGILSHGEILYPTHDLNHSHKTHRESNKESPEPEIQTGAEYSWYDPLKEQKLVIKLYHIQYKTNDIIGRIIRNNNTGNTNINAIGDVGNGIQFGYGIGGEMEKVSVKVKGVLLVDLGKVESINMSGIFNIRLGKMRLTAKLNAQTSVIMGQRALIITCGKLNKLIKRNKKVLDIYKQIKIPNVEIKFNPRQYLLEMFKYNLKHTQNQRGIRVSNRITTNTYPLSGRVTSRSTSRTISRVGTGRFAPSKLSTQIKPDPNTVVALNSDSKSNVLGPESKTNTIGSETKSIRTLYLHNKSTGRSGYSTRGSGHRHTYPLVSPIYNTSYPQKQVLINISKDYTLNVSLNGFGLCICSYLPEELLYLSLVLVKFSTCFQDNETRNLFSIGWLQSDVHDIDSFYPTMLKPVLNYSIFNIGSINRKKASSYVHHNIITNNNKEVISIVMNTKSNKYIKEISLLSIDIQPININLDTRLIFSALLLLDEYLSIFSQSERNMESFSGPLVGIFNYDNMESFDDDVYKLSEVVMSQYGSDSSKGSRYNISRFLIGKIIMVINLRRSDTILIDELPPLSPMVRYLVYILKRTPHISDAHIVLNKESLMRLCCTPYVLMSHFTSRYMTQIIHQIYKVLWAVDLIGNPKLIFNHWFSALYQSLIDFREALRFIHLPPVTFLLLLKGVSQFGVTFISGIVDALYRLTGSWSLILNTMALNSDRYAVFILNQVFPKNLSHPTNLIEGFFFGSSTMGRNLYISLGIFCVYSILVTPLPINYLNLNKLSNYLFHD</sequence>
<feature type="compositionally biased region" description="Polar residues" evidence="3">
    <location>
        <begin position="2790"/>
        <end position="2802"/>
    </location>
</feature>
<feature type="coiled-coil region" evidence="2">
    <location>
        <begin position="1817"/>
        <end position="1844"/>
    </location>
</feature>
<name>A0A3B0MQJ4_THEAN</name>
<dbReference type="EMBL" id="UIVT01000001">
    <property type="protein sequence ID" value="SVP88635.1"/>
    <property type="molecule type" value="Genomic_DNA"/>
</dbReference>
<dbReference type="VEuPathDB" id="PiroplasmaDB:TA20620"/>
<feature type="region of interest" description="Disordered" evidence="3">
    <location>
        <begin position="2461"/>
        <end position="2487"/>
    </location>
</feature>
<feature type="compositionally biased region" description="Basic and acidic residues" evidence="3">
    <location>
        <begin position="550"/>
        <end position="565"/>
    </location>
</feature>
<feature type="region of interest" description="Disordered" evidence="3">
    <location>
        <begin position="3395"/>
        <end position="3420"/>
    </location>
</feature>
<feature type="region of interest" description="Disordered" evidence="3">
    <location>
        <begin position="2790"/>
        <end position="2845"/>
    </location>
</feature>
<feature type="region of interest" description="Disordered" evidence="3">
    <location>
        <begin position="1892"/>
        <end position="1913"/>
    </location>
</feature>
<dbReference type="PANTHER" id="PTHR16166">
    <property type="entry name" value="VACUOLAR PROTEIN SORTING-ASSOCIATED PROTEIN VPS13"/>
    <property type="match status" value="1"/>
</dbReference>
<feature type="region of interest" description="Disordered" evidence="3">
    <location>
        <begin position="492"/>
        <end position="526"/>
    </location>
</feature>
<evidence type="ECO:0000313" key="6">
    <source>
        <dbReference type="EMBL" id="SVP89790.1"/>
    </source>
</evidence>
<feature type="compositionally biased region" description="Basic and acidic residues" evidence="3">
    <location>
        <begin position="502"/>
        <end position="516"/>
    </location>
</feature>
<feature type="region of interest" description="Disordered" evidence="3">
    <location>
        <begin position="2006"/>
        <end position="2072"/>
    </location>
</feature>
<dbReference type="EMBL" id="UIVS01000001">
    <property type="protein sequence ID" value="SVP89790.1"/>
    <property type="molecule type" value="Genomic_DNA"/>
</dbReference>
<keyword evidence="4" id="KW-1133">Transmembrane helix</keyword>
<feature type="region of interest" description="Disordered" evidence="3">
    <location>
        <begin position="1631"/>
        <end position="1664"/>
    </location>
</feature>
<evidence type="ECO:0000256" key="4">
    <source>
        <dbReference type="SAM" id="Phobius"/>
    </source>
</evidence>
<feature type="compositionally biased region" description="Basic residues" evidence="3">
    <location>
        <begin position="4209"/>
        <end position="4229"/>
    </location>
</feature>
<keyword evidence="2" id="KW-0175">Coiled coil</keyword>